<dbReference type="AlphaFoldDB" id="A0A4V1IYD9"/>
<accession>A0A4V1IYD9</accession>
<dbReference type="CDD" id="cd00067">
    <property type="entry name" value="GAL4"/>
    <property type="match status" value="1"/>
</dbReference>
<dbReference type="GO" id="GO:0005634">
    <property type="term" value="C:nucleus"/>
    <property type="evidence" value="ECO:0007669"/>
    <property type="project" value="UniProtKB-SubCell"/>
</dbReference>
<evidence type="ECO:0000256" key="1">
    <source>
        <dbReference type="ARBA" id="ARBA00004123"/>
    </source>
</evidence>
<dbReference type="PANTHER" id="PTHR47338:SF5">
    <property type="entry name" value="ZN(II)2CYS6 TRANSCRIPTION FACTOR (EUROFUNG)"/>
    <property type="match status" value="1"/>
</dbReference>
<keyword evidence="8" id="KW-1185">Reference proteome</keyword>
<name>A0A4V1IYD9_9FUNG</name>
<dbReference type="PANTHER" id="PTHR47338">
    <property type="entry name" value="ZN(II)2CYS6 TRANSCRIPTION FACTOR (EUROFUNG)-RELATED"/>
    <property type="match status" value="1"/>
</dbReference>
<gene>
    <name evidence="7" type="ORF">BJ684DRAFT_2932</name>
</gene>
<dbReference type="PROSITE" id="PS00463">
    <property type="entry name" value="ZN2_CY6_FUNGAL_1"/>
    <property type="match status" value="1"/>
</dbReference>
<evidence type="ECO:0000256" key="3">
    <source>
        <dbReference type="ARBA" id="ARBA00023015"/>
    </source>
</evidence>
<evidence type="ECO:0000256" key="5">
    <source>
        <dbReference type="ARBA" id="ARBA00023242"/>
    </source>
</evidence>
<dbReference type="OrthoDB" id="39175at2759"/>
<organism evidence="7 8">
    <name type="scientific">Piptocephalis cylindrospora</name>
    <dbReference type="NCBI Taxonomy" id="1907219"/>
    <lineage>
        <taxon>Eukaryota</taxon>
        <taxon>Fungi</taxon>
        <taxon>Fungi incertae sedis</taxon>
        <taxon>Zoopagomycota</taxon>
        <taxon>Zoopagomycotina</taxon>
        <taxon>Zoopagomycetes</taxon>
        <taxon>Zoopagales</taxon>
        <taxon>Piptocephalidaceae</taxon>
        <taxon>Piptocephalis</taxon>
    </lineage>
</organism>
<dbReference type="GO" id="GO:0008270">
    <property type="term" value="F:zinc ion binding"/>
    <property type="evidence" value="ECO:0007669"/>
    <property type="project" value="InterPro"/>
</dbReference>
<protein>
    <recommendedName>
        <fullName evidence="6">Zn(2)-C6 fungal-type domain-containing protein</fullName>
    </recommendedName>
</protein>
<keyword evidence="5" id="KW-0539">Nucleus</keyword>
<feature type="non-terminal residue" evidence="7">
    <location>
        <position position="1"/>
    </location>
</feature>
<dbReference type="Proteomes" id="UP000267251">
    <property type="component" value="Unassembled WGS sequence"/>
</dbReference>
<comment type="subcellular location">
    <subcellularLocation>
        <location evidence="1">Nucleus</location>
    </subcellularLocation>
</comment>
<dbReference type="Pfam" id="PF00172">
    <property type="entry name" value="Zn_clus"/>
    <property type="match status" value="1"/>
</dbReference>
<keyword evidence="4" id="KW-0804">Transcription</keyword>
<dbReference type="GO" id="GO:0000981">
    <property type="term" value="F:DNA-binding transcription factor activity, RNA polymerase II-specific"/>
    <property type="evidence" value="ECO:0007669"/>
    <property type="project" value="InterPro"/>
</dbReference>
<evidence type="ECO:0000313" key="8">
    <source>
        <dbReference type="Proteomes" id="UP000267251"/>
    </source>
</evidence>
<sequence>ACERCRRRKQKCSHSRPTCDKCILANAACIYPTHVQKRGPRPGKAAQLEARIYEVERMI</sequence>
<dbReference type="Gene3D" id="4.10.240.10">
    <property type="entry name" value="Zn(2)-C6 fungal-type DNA-binding domain"/>
    <property type="match status" value="1"/>
</dbReference>
<dbReference type="InterPro" id="IPR001138">
    <property type="entry name" value="Zn2Cys6_DnaBD"/>
</dbReference>
<dbReference type="InterPro" id="IPR050815">
    <property type="entry name" value="TF_fung"/>
</dbReference>
<evidence type="ECO:0000256" key="4">
    <source>
        <dbReference type="ARBA" id="ARBA00023163"/>
    </source>
</evidence>
<evidence type="ECO:0000313" key="7">
    <source>
        <dbReference type="EMBL" id="RKP14219.1"/>
    </source>
</evidence>
<reference evidence="8" key="1">
    <citation type="journal article" date="2018" name="Nat. Microbiol.">
        <title>Leveraging single-cell genomics to expand the fungal tree of life.</title>
        <authorList>
            <person name="Ahrendt S.R."/>
            <person name="Quandt C.A."/>
            <person name="Ciobanu D."/>
            <person name="Clum A."/>
            <person name="Salamov A."/>
            <person name="Andreopoulos B."/>
            <person name="Cheng J.F."/>
            <person name="Woyke T."/>
            <person name="Pelin A."/>
            <person name="Henrissat B."/>
            <person name="Reynolds N.K."/>
            <person name="Benny G.L."/>
            <person name="Smith M.E."/>
            <person name="James T.Y."/>
            <person name="Grigoriev I.V."/>
        </authorList>
    </citation>
    <scope>NUCLEOTIDE SEQUENCE [LARGE SCALE GENOMIC DNA]</scope>
</reference>
<feature type="domain" description="Zn(2)-C6 fungal-type" evidence="6">
    <location>
        <begin position="1"/>
        <end position="31"/>
    </location>
</feature>
<dbReference type="PROSITE" id="PS50048">
    <property type="entry name" value="ZN2_CY6_FUNGAL_2"/>
    <property type="match status" value="1"/>
</dbReference>
<proteinExistence type="predicted"/>
<feature type="non-terminal residue" evidence="7">
    <location>
        <position position="59"/>
    </location>
</feature>
<dbReference type="InterPro" id="IPR036864">
    <property type="entry name" value="Zn2-C6_fun-type_DNA-bd_sf"/>
</dbReference>
<dbReference type="EMBL" id="KZ987866">
    <property type="protein sequence ID" value="RKP14219.1"/>
    <property type="molecule type" value="Genomic_DNA"/>
</dbReference>
<keyword evidence="3" id="KW-0805">Transcription regulation</keyword>
<dbReference type="SMART" id="SM00066">
    <property type="entry name" value="GAL4"/>
    <property type="match status" value="1"/>
</dbReference>
<keyword evidence="2" id="KW-0479">Metal-binding</keyword>
<dbReference type="SUPFAM" id="SSF57701">
    <property type="entry name" value="Zn2/Cys6 DNA-binding domain"/>
    <property type="match status" value="1"/>
</dbReference>
<evidence type="ECO:0000256" key="2">
    <source>
        <dbReference type="ARBA" id="ARBA00022723"/>
    </source>
</evidence>
<evidence type="ECO:0000259" key="6">
    <source>
        <dbReference type="PROSITE" id="PS50048"/>
    </source>
</evidence>